<comment type="caution">
    <text evidence="10">The sequence shown here is derived from an EMBL/GenBank/DDBJ whole genome shotgun (WGS) entry which is preliminary data.</text>
</comment>
<dbReference type="PROSITE" id="PS00149">
    <property type="entry name" value="SULFATASE_2"/>
    <property type="match status" value="1"/>
</dbReference>
<accession>A0A2T1NDK3</accession>
<dbReference type="Pfam" id="PF18962">
    <property type="entry name" value="Por_Secre_tail"/>
    <property type="match status" value="1"/>
</dbReference>
<name>A0A2T1NDK3_9FLAO</name>
<keyword evidence="6" id="KW-0106">Calcium</keyword>
<dbReference type="SUPFAM" id="SSF53649">
    <property type="entry name" value="Alkaline phosphatase-like"/>
    <property type="match status" value="1"/>
</dbReference>
<dbReference type="CDD" id="cd16144">
    <property type="entry name" value="ARS_like"/>
    <property type="match status" value="1"/>
</dbReference>
<evidence type="ECO:0000256" key="3">
    <source>
        <dbReference type="ARBA" id="ARBA00022723"/>
    </source>
</evidence>
<dbReference type="InterPro" id="IPR024607">
    <property type="entry name" value="Sulfatase_CS"/>
</dbReference>
<organism evidence="10 11">
    <name type="scientific">Aurantibacter aestuarii</name>
    <dbReference type="NCBI Taxonomy" id="1266046"/>
    <lineage>
        <taxon>Bacteria</taxon>
        <taxon>Pseudomonadati</taxon>
        <taxon>Bacteroidota</taxon>
        <taxon>Flavobacteriia</taxon>
        <taxon>Flavobacteriales</taxon>
        <taxon>Flavobacteriaceae</taxon>
        <taxon>Aurantibacter</taxon>
    </lineage>
</organism>
<dbReference type="Gene3D" id="3.30.1120.10">
    <property type="match status" value="1"/>
</dbReference>
<feature type="domain" description="Sulfatase N-terminal" evidence="8">
    <location>
        <begin position="27"/>
        <end position="380"/>
    </location>
</feature>
<dbReference type="AlphaFoldDB" id="A0A2T1NDK3"/>
<evidence type="ECO:0000256" key="1">
    <source>
        <dbReference type="ARBA" id="ARBA00001913"/>
    </source>
</evidence>
<gene>
    <name evidence="10" type="ORF">C7H52_04375</name>
</gene>
<dbReference type="InterPro" id="IPR050738">
    <property type="entry name" value="Sulfatase"/>
</dbReference>
<feature type="signal peptide" evidence="7">
    <location>
        <begin position="1"/>
        <end position="21"/>
    </location>
</feature>
<dbReference type="InterPro" id="IPR000917">
    <property type="entry name" value="Sulfatase_N"/>
</dbReference>
<keyword evidence="5" id="KW-0378">Hydrolase</keyword>
<evidence type="ECO:0000256" key="7">
    <source>
        <dbReference type="SAM" id="SignalP"/>
    </source>
</evidence>
<comment type="similarity">
    <text evidence="2">Belongs to the sulfatase family.</text>
</comment>
<dbReference type="Pfam" id="PF00884">
    <property type="entry name" value="Sulfatase"/>
    <property type="match status" value="1"/>
</dbReference>
<dbReference type="NCBIfam" id="TIGR04183">
    <property type="entry name" value="Por_Secre_tail"/>
    <property type="match status" value="1"/>
</dbReference>
<feature type="chain" id="PRO_5015461717" description="Sulfatase N-terminal domain-containing protein" evidence="7">
    <location>
        <begin position="22"/>
        <end position="770"/>
    </location>
</feature>
<evidence type="ECO:0000313" key="11">
    <source>
        <dbReference type="Proteomes" id="UP000238426"/>
    </source>
</evidence>
<dbReference type="EMBL" id="PXOQ01000007">
    <property type="protein sequence ID" value="PSG90522.1"/>
    <property type="molecule type" value="Genomic_DNA"/>
</dbReference>
<dbReference type="Gene3D" id="3.40.720.10">
    <property type="entry name" value="Alkaline Phosphatase, subunit A"/>
    <property type="match status" value="1"/>
</dbReference>
<evidence type="ECO:0000256" key="6">
    <source>
        <dbReference type="ARBA" id="ARBA00022837"/>
    </source>
</evidence>
<dbReference type="InterPro" id="IPR026444">
    <property type="entry name" value="Secre_tail"/>
</dbReference>
<evidence type="ECO:0000256" key="5">
    <source>
        <dbReference type="ARBA" id="ARBA00022801"/>
    </source>
</evidence>
<dbReference type="Proteomes" id="UP000238426">
    <property type="component" value="Unassembled WGS sequence"/>
</dbReference>
<evidence type="ECO:0000256" key="2">
    <source>
        <dbReference type="ARBA" id="ARBA00008779"/>
    </source>
</evidence>
<reference evidence="10 11" key="1">
    <citation type="submission" date="2018-03" db="EMBL/GenBank/DDBJ databases">
        <title>Mesoflavibacter sp. HG37 and Mesoflavibacter sp. HG96 sp.nov., two marine bacteria isolated from seawater of Western Pacific Ocean.</title>
        <authorList>
            <person name="Cheng H."/>
            <person name="Wu Y.-H."/>
            <person name="Guo L.-L."/>
            <person name="Xu X.-W."/>
        </authorList>
    </citation>
    <scope>NUCLEOTIDE SEQUENCE [LARGE SCALE GENOMIC DNA]</scope>
    <source>
        <strain evidence="10 11">KCTC 32269</strain>
    </source>
</reference>
<proteinExistence type="inferred from homology"/>
<sequence length="770" mass="83901">MLKKYFFICAVLFSSFGFSQANTATEPNIIFFIVDDLGYYDLEIYNDLLGANATGLYETPNIDAMANQGVMFTHAYEAAPRCAASRTSIMTGKFESRPSVTSGLYLPADNHPDGYAETTWAQALKNEGYKTFFIGKWHLGHDANHYPDSFGFDINLGGSDVGAPNTYWHPYANEMNDIISPPPAAGLTIADGTTGDYLTDRITAVTNNFISTHVTNNPTQPFLAMVSHYGVHTPLEAKAADVTTFQNKVNNITYTGPEFENDLTAKTRLHQNNATYAAMIKSIDESLGSIRAQLTSSGIADNTVIILTSDNGGLSTTEIGGNRELPTSNRPFRGGKTWLFEGGVRLPLIVYGPSSTFRSNTVVDTPVVGTDFFPTILELGNAPLLPAQHLDGESFKDLLVTSGNAGFTRTNPIIWDFNFASSGTANVSMAGARQGNFKLLEFKYNNVFELYDVVNDPGETTDLSGSNPAIVEQLKNAIFSYRSNAGITHRVTNSGQIAENEYLYNNMNAQTGSNIQPSFGCAEPSTSDSIIYNEGHECWYDLDWPINVATGSDASLSEAGPTEARTGNVALKINVVNGGGYGKVRVTNTAFYEDLQGADITLSVYAKSNNSNRIRFQLKVNYTDGSNSTFNAANEFTTSNTYQQYSYTYPTATITSQPVESVEVRLQLGRDNGEITIDDWSSVVNGITLSTPIFEESKVSIYPNPTSDYINISGPLVVTKAYLIDLNGKLIKKSIGDTERIDVSDVATGTYILKAFVEGNQHIVKKITIK</sequence>
<dbReference type="PANTHER" id="PTHR42693:SF42">
    <property type="entry name" value="ARYLSULFATASE G"/>
    <property type="match status" value="1"/>
</dbReference>
<dbReference type="GO" id="GO:0004065">
    <property type="term" value="F:arylsulfatase activity"/>
    <property type="evidence" value="ECO:0007669"/>
    <property type="project" value="TreeGrafter"/>
</dbReference>
<evidence type="ECO:0000256" key="4">
    <source>
        <dbReference type="ARBA" id="ARBA00022729"/>
    </source>
</evidence>
<keyword evidence="11" id="KW-1185">Reference proteome</keyword>
<dbReference type="InterPro" id="IPR017850">
    <property type="entry name" value="Alkaline_phosphatase_core_sf"/>
</dbReference>
<dbReference type="PANTHER" id="PTHR42693">
    <property type="entry name" value="ARYLSULFATASE FAMILY MEMBER"/>
    <property type="match status" value="1"/>
</dbReference>
<evidence type="ECO:0000259" key="9">
    <source>
        <dbReference type="Pfam" id="PF18962"/>
    </source>
</evidence>
<feature type="domain" description="Secretion system C-terminal sorting" evidence="9">
    <location>
        <begin position="701"/>
        <end position="769"/>
    </location>
</feature>
<keyword evidence="3" id="KW-0479">Metal-binding</keyword>
<evidence type="ECO:0000259" key="8">
    <source>
        <dbReference type="Pfam" id="PF00884"/>
    </source>
</evidence>
<dbReference type="OrthoDB" id="9768039at2"/>
<dbReference type="Gene3D" id="2.60.120.260">
    <property type="entry name" value="Galactose-binding domain-like"/>
    <property type="match status" value="1"/>
</dbReference>
<evidence type="ECO:0000313" key="10">
    <source>
        <dbReference type="EMBL" id="PSG90522.1"/>
    </source>
</evidence>
<protein>
    <recommendedName>
        <fullName evidence="12">Sulfatase N-terminal domain-containing protein</fullName>
    </recommendedName>
</protein>
<keyword evidence="4 7" id="KW-0732">Signal</keyword>
<dbReference type="RefSeq" id="WP_106462663.1">
    <property type="nucleotide sequence ID" value="NZ_PXOQ01000007.1"/>
</dbReference>
<dbReference type="GO" id="GO:0046872">
    <property type="term" value="F:metal ion binding"/>
    <property type="evidence" value="ECO:0007669"/>
    <property type="project" value="UniProtKB-KW"/>
</dbReference>
<comment type="cofactor">
    <cofactor evidence="1">
        <name>Ca(2+)</name>
        <dbReference type="ChEBI" id="CHEBI:29108"/>
    </cofactor>
</comment>
<evidence type="ECO:0008006" key="12">
    <source>
        <dbReference type="Google" id="ProtNLM"/>
    </source>
</evidence>